<dbReference type="Proteomes" id="UP000029492">
    <property type="component" value="Chromosome"/>
</dbReference>
<dbReference type="KEGG" id="mor:MOC_4970"/>
<evidence type="ECO:0000256" key="1">
    <source>
        <dbReference type="SAM" id="MobiDB-lite"/>
    </source>
</evidence>
<feature type="region of interest" description="Disordered" evidence="1">
    <location>
        <begin position="1"/>
        <end position="57"/>
    </location>
</feature>
<organism evidence="2 3">
    <name type="scientific">Methylobacterium oryzae CBMB20</name>
    <dbReference type="NCBI Taxonomy" id="693986"/>
    <lineage>
        <taxon>Bacteria</taxon>
        <taxon>Pseudomonadati</taxon>
        <taxon>Pseudomonadota</taxon>
        <taxon>Alphaproteobacteria</taxon>
        <taxon>Hyphomicrobiales</taxon>
        <taxon>Methylobacteriaceae</taxon>
        <taxon>Methylobacterium</taxon>
    </lineage>
</organism>
<keyword evidence="3" id="KW-1185">Reference proteome</keyword>
<sequence length="57" mass="5932">MIRVTGRMSGSGGFPPVSFGGSAAQNETSAQFTIQTRYKSLGMRMPGSRPSSDTSGC</sequence>
<dbReference type="EMBL" id="CP003811">
    <property type="protein sequence ID" value="AIQ92725.1"/>
    <property type="molecule type" value="Genomic_DNA"/>
</dbReference>
<dbReference type="AlphaFoldDB" id="A0A089P1T1"/>
<gene>
    <name evidence="2" type="ORF">MOC_4970</name>
</gene>
<feature type="compositionally biased region" description="Polar residues" evidence="1">
    <location>
        <begin position="23"/>
        <end position="38"/>
    </location>
</feature>
<evidence type="ECO:0000313" key="3">
    <source>
        <dbReference type="Proteomes" id="UP000029492"/>
    </source>
</evidence>
<dbReference type="HOGENOM" id="CLU_2991558_0_0_5"/>
<accession>A0A089P1T1</accession>
<reference evidence="2 3" key="1">
    <citation type="journal article" date="2014" name="PLoS ONE">
        <title>Genome Information of Methylobacterium oryzae, a Plant-Probiotic Methylotroph in the Phyllosphere.</title>
        <authorList>
            <person name="Kwak M.J."/>
            <person name="Jeong H."/>
            <person name="Madhaiyan M."/>
            <person name="Lee Y."/>
            <person name="Sa T.M."/>
            <person name="Oh T.K."/>
            <person name="Kim J.F."/>
        </authorList>
    </citation>
    <scope>NUCLEOTIDE SEQUENCE [LARGE SCALE GENOMIC DNA]</scope>
    <source>
        <strain evidence="2 3">CBMB20</strain>
    </source>
</reference>
<name>A0A089P1T1_9HYPH</name>
<evidence type="ECO:0000313" key="2">
    <source>
        <dbReference type="EMBL" id="AIQ92725.1"/>
    </source>
</evidence>
<protein>
    <submittedName>
        <fullName evidence="2">Protein of unassigned function</fullName>
    </submittedName>
</protein>
<proteinExistence type="predicted"/>